<name>A0AA96J9I4_9MICO</name>
<dbReference type="RefSeq" id="WP_313496515.1">
    <property type="nucleotide sequence ID" value="NZ_CP134879.1"/>
</dbReference>
<keyword evidence="5" id="KW-1185">Reference proteome</keyword>
<dbReference type="Proteomes" id="UP001304125">
    <property type="component" value="Chromosome"/>
</dbReference>
<protein>
    <submittedName>
        <fullName evidence="4">DUF2510 domain-containing protein</fullName>
    </submittedName>
</protein>
<gene>
    <name evidence="4" type="ORF">RN606_09165</name>
</gene>
<dbReference type="SUPFAM" id="SSF54001">
    <property type="entry name" value="Cysteine proteinases"/>
    <property type="match status" value="1"/>
</dbReference>
<evidence type="ECO:0000313" key="4">
    <source>
        <dbReference type="EMBL" id="WNM23536.1"/>
    </source>
</evidence>
<evidence type="ECO:0000256" key="1">
    <source>
        <dbReference type="SAM" id="MobiDB-lite"/>
    </source>
</evidence>
<dbReference type="Pfam" id="PF01841">
    <property type="entry name" value="Transglut_core"/>
    <property type="match status" value="1"/>
</dbReference>
<proteinExistence type="predicted"/>
<dbReference type="InterPro" id="IPR038765">
    <property type="entry name" value="Papain-like_cys_pep_sf"/>
</dbReference>
<keyword evidence="2" id="KW-0812">Transmembrane</keyword>
<feature type="domain" description="Transglutaminase-like" evidence="3">
    <location>
        <begin position="285"/>
        <end position="345"/>
    </location>
</feature>
<organism evidence="4 5">
    <name type="scientific">Demequina capsici</name>
    <dbReference type="NCBI Taxonomy" id="3075620"/>
    <lineage>
        <taxon>Bacteria</taxon>
        <taxon>Bacillati</taxon>
        <taxon>Actinomycetota</taxon>
        <taxon>Actinomycetes</taxon>
        <taxon>Micrococcales</taxon>
        <taxon>Demequinaceae</taxon>
        <taxon>Demequina</taxon>
    </lineage>
</organism>
<dbReference type="Gene3D" id="3.10.620.30">
    <property type="match status" value="1"/>
</dbReference>
<evidence type="ECO:0000259" key="3">
    <source>
        <dbReference type="SMART" id="SM00460"/>
    </source>
</evidence>
<keyword evidence="2" id="KW-1133">Transmembrane helix</keyword>
<dbReference type="InterPro" id="IPR002931">
    <property type="entry name" value="Transglutaminase-like"/>
</dbReference>
<accession>A0AA96J9I4</accession>
<dbReference type="InterPro" id="IPR018929">
    <property type="entry name" value="DUF2510"/>
</dbReference>
<sequence>MPGGDGQVRRPRLPDAGWLPDPSRLDMERWWDGRRWTDRTRGREVRTRWGLSDEAALVDLERDVGGAVGGLSPAVPEPSPEVREGWLQGWRGGFALVGVLVLCMLVYASAVSGRLGSLSAWELQAPAGPAVEYPVFAADSLSLYLARSLMVQQPEIDLSWLSRAGADEEQMVADAMLAVVIQNPYVFADGTDWTLTAGGDSLVPTYLYDSDEAERRRRELQAEVTGIVHSDAVSQATGQVALAQAVHDAIIARVTLDEGSLAVADSATGTAQVAAFTQAQQAYGALVQGRASSLGYAQAFQVLADAVGLTTVVVTGSAYDGAELAAHAWNKVQMSGVWITVDVAWDDGGAEGALDDWFLVPDGDPRLDDRAPDSSWMLDERLMAYGA</sequence>
<evidence type="ECO:0000256" key="2">
    <source>
        <dbReference type="SAM" id="Phobius"/>
    </source>
</evidence>
<dbReference type="AlphaFoldDB" id="A0AA96J9I4"/>
<keyword evidence="2" id="KW-0472">Membrane</keyword>
<feature type="region of interest" description="Disordered" evidence="1">
    <location>
        <begin position="1"/>
        <end position="23"/>
    </location>
</feature>
<feature type="transmembrane region" description="Helical" evidence="2">
    <location>
        <begin position="93"/>
        <end position="110"/>
    </location>
</feature>
<dbReference type="SMART" id="SM00460">
    <property type="entry name" value="TGc"/>
    <property type="match status" value="1"/>
</dbReference>
<dbReference type="Pfam" id="PF10708">
    <property type="entry name" value="DUF2510"/>
    <property type="match status" value="1"/>
</dbReference>
<reference evidence="4 5" key="1">
    <citation type="submission" date="2023-09" db="EMBL/GenBank/DDBJ databases">
        <title>Demequina sp. a novel bacteria isolated from Capsicum annuum.</title>
        <authorList>
            <person name="Humaira Z."/>
            <person name="Lee J."/>
            <person name="Cho D."/>
        </authorList>
    </citation>
    <scope>NUCLEOTIDE SEQUENCE [LARGE SCALE GENOMIC DNA]</scope>
    <source>
        <strain evidence="4 5">OYTSA14</strain>
    </source>
</reference>
<evidence type="ECO:0000313" key="5">
    <source>
        <dbReference type="Proteomes" id="UP001304125"/>
    </source>
</evidence>
<dbReference type="EMBL" id="CP134879">
    <property type="protein sequence ID" value="WNM23536.1"/>
    <property type="molecule type" value="Genomic_DNA"/>
</dbReference>